<dbReference type="AlphaFoldDB" id="G8QYR6"/>
<evidence type="ECO:0000256" key="2">
    <source>
        <dbReference type="ARBA" id="ARBA00023295"/>
    </source>
</evidence>
<sequence length="313" mass="34294">MQRRRIVIDTDTASDDVVALLYALRQSDVVIEAITVVAGNLPLELCVKNAFVSIEKAGTYEPPVYMGAQKPLCKELFTSEYVHGSDGMGEMLLPSQKGVAQEEHAANAIVSLARKYPGEIDLITLGPLTNLALAAILEPNLSSLLSSVWVMGGAGSKIGNITPVAEFNLFVDPHAAQIVLDANLKPQFIGWDVSTDETFLNEKDMKTLEKGSETSRFALRCNKTLVELNAKYWGRIGFDLPDPTAMIAFLHPSIIEKQREAFCQMSCDDSVTQGQLVIDWQNVLGKSSNATIIEKIDGQKFKKLLFDSLLVDC</sequence>
<evidence type="ECO:0000256" key="1">
    <source>
        <dbReference type="ARBA" id="ARBA00022801"/>
    </source>
</evidence>
<keyword evidence="2" id="KW-0326">Glycosidase</keyword>
<reference evidence="4 5" key="1">
    <citation type="submission" date="2011-11" db="EMBL/GenBank/DDBJ databases">
        <title>Complete sequence of Spirochaeta sp. grapes.</title>
        <authorList>
            <consortium name="US DOE Joint Genome Institute"/>
            <person name="Lucas S."/>
            <person name="Han J."/>
            <person name="Lapidus A."/>
            <person name="Cheng J.-F."/>
            <person name="Goodwin L."/>
            <person name="Pitluck S."/>
            <person name="Peters L."/>
            <person name="Ovchinnikova G."/>
            <person name="Munk A.C."/>
            <person name="Detter J.C."/>
            <person name="Han C."/>
            <person name="Tapia R."/>
            <person name="Land M."/>
            <person name="Hauser L."/>
            <person name="Kyrpides N."/>
            <person name="Ivanova N."/>
            <person name="Pagani I."/>
            <person name="Ritalahtilisa K."/>
            <person name="Loeffler F."/>
            <person name="Woyke T."/>
        </authorList>
    </citation>
    <scope>NUCLEOTIDE SEQUENCE [LARGE SCALE GENOMIC DNA]</scope>
    <source>
        <strain evidence="5">ATCC BAA-1885 / DSM 22778 / Grapes</strain>
    </source>
</reference>
<dbReference type="SUPFAM" id="SSF53590">
    <property type="entry name" value="Nucleoside hydrolase"/>
    <property type="match status" value="1"/>
</dbReference>
<dbReference type="HOGENOM" id="CLU_036838_2_2_12"/>
<dbReference type="EMBL" id="CP003155">
    <property type="protein sequence ID" value="AEV29693.1"/>
    <property type="molecule type" value="Genomic_DNA"/>
</dbReference>
<name>G8QYR6_SPHPG</name>
<dbReference type="eggNOG" id="COG1957">
    <property type="taxonomic scope" value="Bacteria"/>
</dbReference>
<proteinExistence type="predicted"/>
<accession>G8QYR6</accession>
<dbReference type="KEGG" id="sgp:SpiGrapes_1899"/>
<keyword evidence="1 4" id="KW-0378">Hydrolase</keyword>
<dbReference type="PANTHER" id="PTHR46190">
    <property type="entry name" value="SI:CH211-201H21.5-RELATED"/>
    <property type="match status" value="1"/>
</dbReference>
<dbReference type="PANTHER" id="PTHR46190:SF1">
    <property type="entry name" value="SI:CH211-201H21.5"/>
    <property type="match status" value="1"/>
</dbReference>
<dbReference type="InterPro" id="IPR015910">
    <property type="entry name" value="I/U_nuclsd_hydro_CS"/>
</dbReference>
<dbReference type="InterPro" id="IPR036452">
    <property type="entry name" value="Ribo_hydro-like"/>
</dbReference>
<dbReference type="InterPro" id="IPR052775">
    <property type="entry name" value="IUN_hydrolase"/>
</dbReference>
<dbReference type="InterPro" id="IPR001910">
    <property type="entry name" value="Inosine/uridine_hydrolase_dom"/>
</dbReference>
<keyword evidence="5" id="KW-1185">Reference proteome</keyword>
<dbReference type="STRING" id="158190.SpiGrapes_1899"/>
<feature type="domain" description="Inosine/uridine-preferring nucleoside hydrolase" evidence="3">
    <location>
        <begin position="6"/>
        <end position="303"/>
    </location>
</feature>
<evidence type="ECO:0000259" key="3">
    <source>
        <dbReference type="Pfam" id="PF01156"/>
    </source>
</evidence>
<evidence type="ECO:0000313" key="5">
    <source>
        <dbReference type="Proteomes" id="UP000005632"/>
    </source>
</evidence>
<dbReference type="RefSeq" id="WP_014270536.1">
    <property type="nucleotide sequence ID" value="NC_016633.1"/>
</dbReference>
<dbReference type="GO" id="GO:0016799">
    <property type="term" value="F:hydrolase activity, hydrolyzing N-glycosyl compounds"/>
    <property type="evidence" value="ECO:0007669"/>
    <property type="project" value="InterPro"/>
</dbReference>
<gene>
    <name evidence="4" type="ordered locus">SpiGrapes_1899</name>
</gene>
<dbReference type="OrthoDB" id="9797882at2"/>
<dbReference type="CDD" id="cd02649">
    <property type="entry name" value="nuc_hydro_CeIAG"/>
    <property type="match status" value="1"/>
</dbReference>
<dbReference type="Proteomes" id="UP000005632">
    <property type="component" value="Chromosome"/>
</dbReference>
<dbReference type="Pfam" id="PF01156">
    <property type="entry name" value="IU_nuc_hydro"/>
    <property type="match status" value="1"/>
</dbReference>
<dbReference type="Gene3D" id="3.90.245.10">
    <property type="entry name" value="Ribonucleoside hydrolase-like"/>
    <property type="match status" value="1"/>
</dbReference>
<organism evidence="4 5">
    <name type="scientific">Sphaerochaeta pleomorpha (strain ATCC BAA-1885 / DSM 22778 / Grapes)</name>
    <dbReference type="NCBI Taxonomy" id="158190"/>
    <lineage>
        <taxon>Bacteria</taxon>
        <taxon>Pseudomonadati</taxon>
        <taxon>Spirochaetota</taxon>
        <taxon>Spirochaetia</taxon>
        <taxon>Spirochaetales</taxon>
        <taxon>Sphaerochaetaceae</taxon>
        <taxon>Sphaerochaeta</taxon>
    </lineage>
</organism>
<dbReference type="PROSITE" id="PS01247">
    <property type="entry name" value="IUNH"/>
    <property type="match status" value="1"/>
</dbReference>
<evidence type="ECO:0000313" key="4">
    <source>
        <dbReference type="EMBL" id="AEV29693.1"/>
    </source>
</evidence>
<protein>
    <submittedName>
        <fullName evidence="4">Inosine-uridine nucleoside N-ribohydrolase</fullName>
    </submittedName>
</protein>